<keyword evidence="8" id="KW-0571">Peptide transport</keyword>
<evidence type="ECO:0000313" key="47">
    <source>
        <dbReference type="Ensembl" id="ENSSGRP00000012176.1"/>
    </source>
</evidence>
<proteinExistence type="inferred from homology"/>
<dbReference type="Proteomes" id="UP000472262">
    <property type="component" value="Unassembled WGS sequence"/>
</dbReference>
<comment type="catalytic activity">
    <reaction evidence="15">
        <text>carnosine(out) + H(+)(out) = carnosine(in) + H(+)(in)</text>
        <dbReference type="Rhea" id="RHEA:64404"/>
        <dbReference type="ChEBI" id="CHEBI:15378"/>
        <dbReference type="ChEBI" id="CHEBI:57485"/>
    </reaction>
    <physiologicalReaction direction="left-to-right" evidence="15">
        <dbReference type="Rhea" id="RHEA:64405"/>
    </physiologicalReaction>
</comment>
<evidence type="ECO:0000256" key="46">
    <source>
        <dbReference type="SAM" id="Phobius"/>
    </source>
</evidence>
<evidence type="ECO:0000256" key="10">
    <source>
        <dbReference type="ARBA" id="ARBA00022989"/>
    </source>
</evidence>
<evidence type="ECO:0000256" key="1">
    <source>
        <dbReference type="ARBA" id="ARBA00004221"/>
    </source>
</evidence>
<protein>
    <recommendedName>
        <fullName evidence="24">Solute carrier family 15 member 1</fullName>
    </recommendedName>
    <alternativeName>
        <fullName evidence="27">Intestinal H(+)/peptide cotransporter</fullName>
    </alternativeName>
    <alternativeName>
        <fullName evidence="25">Oligopeptide transporter, small intestine isoform</fullName>
    </alternativeName>
    <alternativeName>
        <fullName evidence="26">Peptide transporter 1</fullName>
    </alternativeName>
</protein>
<dbReference type="PROSITE" id="PS01022">
    <property type="entry name" value="PTR2_1"/>
    <property type="match status" value="1"/>
</dbReference>
<comment type="catalytic activity">
    <reaction evidence="16">
        <text>glycyl-L-leucine(out) + H(+)(out) = glycyl-L-leucine(in) + H(+)(in)</text>
        <dbReference type="Rhea" id="RHEA:71675"/>
        <dbReference type="ChEBI" id="CHEBI:15378"/>
        <dbReference type="ChEBI" id="CHEBI:143163"/>
    </reaction>
    <physiologicalReaction direction="left-to-right" evidence="16">
        <dbReference type="Rhea" id="RHEA:71676"/>
    </physiologicalReaction>
</comment>
<evidence type="ECO:0000256" key="27">
    <source>
        <dbReference type="ARBA" id="ARBA00043099"/>
    </source>
</evidence>
<feature type="transmembrane region" description="Helical" evidence="46">
    <location>
        <begin position="347"/>
        <end position="365"/>
    </location>
</feature>
<evidence type="ECO:0000256" key="8">
    <source>
        <dbReference type="ARBA" id="ARBA00022856"/>
    </source>
</evidence>
<name>A0A672KIV4_SINGR</name>
<dbReference type="GO" id="GO:0015293">
    <property type="term" value="F:symporter activity"/>
    <property type="evidence" value="ECO:0007669"/>
    <property type="project" value="UniProtKB-KW"/>
</dbReference>
<keyword evidence="12" id="KW-0325">Glycoprotein</keyword>
<evidence type="ECO:0000256" key="25">
    <source>
        <dbReference type="ARBA" id="ARBA00041329"/>
    </source>
</evidence>
<feature type="transmembrane region" description="Helical" evidence="46">
    <location>
        <begin position="43"/>
        <end position="62"/>
    </location>
</feature>
<evidence type="ECO:0000256" key="13">
    <source>
        <dbReference type="ARBA" id="ARBA00023494"/>
    </source>
</evidence>
<comment type="catalytic activity">
    <reaction evidence="22">
        <text>an L-amino acid tripeptide(out) + H(+)(out) = an L-amino acid tripeptide(in) + H(+)(in)</text>
        <dbReference type="Rhea" id="RHEA:64400"/>
        <dbReference type="ChEBI" id="CHEBI:15378"/>
        <dbReference type="ChEBI" id="CHEBI:155837"/>
    </reaction>
    <physiologicalReaction direction="left-to-right" evidence="22">
        <dbReference type="Rhea" id="RHEA:64401"/>
    </physiologicalReaction>
</comment>
<feature type="transmembrane region" description="Helical" evidence="46">
    <location>
        <begin position="138"/>
        <end position="163"/>
    </location>
</feature>
<comment type="catalytic activity">
    <reaction evidence="29">
        <text>L-alanyl-L-proline(out) + H(+)(out) = L-alanyl-L-proline(in) + H(+)(in)</text>
        <dbReference type="Rhea" id="RHEA:64420"/>
        <dbReference type="ChEBI" id="CHEBI:15378"/>
        <dbReference type="ChEBI" id="CHEBI:155848"/>
    </reaction>
    <physiologicalReaction direction="left-to-right" evidence="29">
        <dbReference type="Rhea" id="RHEA:64421"/>
    </physiologicalReaction>
</comment>
<comment type="catalytic activity">
    <reaction evidence="41">
        <text>L-leucyl-L-proline(out) + H(+)(out) = L-leucyl-L-proline(in) + H(+)(in)</text>
        <dbReference type="Rhea" id="RHEA:64424"/>
        <dbReference type="ChEBI" id="CHEBI:15378"/>
        <dbReference type="ChEBI" id="CHEBI:155847"/>
    </reaction>
    <physiologicalReaction direction="left-to-right" evidence="41">
        <dbReference type="Rhea" id="RHEA:64425"/>
    </physiologicalReaction>
</comment>
<evidence type="ECO:0000256" key="30">
    <source>
        <dbReference type="ARBA" id="ARBA00050357"/>
    </source>
</evidence>
<comment type="catalytic activity">
    <reaction evidence="19">
        <text>glycyl-L-aspartate(out) + 2 H(+)(out) = glycyl-L-aspartate(in) + 2 H(+)(in)</text>
        <dbReference type="Rhea" id="RHEA:71687"/>
        <dbReference type="ChEBI" id="CHEBI:15378"/>
        <dbReference type="ChEBI" id="CHEBI:191204"/>
    </reaction>
    <physiologicalReaction direction="left-to-right" evidence="19">
        <dbReference type="Rhea" id="RHEA:71688"/>
    </physiologicalReaction>
    <physiologicalReaction direction="right-to-left" evidence="19">
        <dbReference type="Rhea" id="RHEA:71689"/>
    </physiologicalReaction>
</comment>
<reference evidence="47" key="1">
    <citation type="submission" date="2025-05" db="UniProtKB">
        <authorList>
            <consortium name="Ensembl"/>
        </authorList>
    </citation>
    <scope>IDENTIFICATION</scope>
</reference>
<evidence type="ECO:0000256" key="29">
    <source>
        <dbReference type="ARBA" id="ARBA00050347"/>
    </source>
</evidence>
<comment type="catalytic activity">
    <reaction evidence="42">
        <text>L-alanyl-L-aspartate(out) + 2 H(+)(out) = L-alanyl-L-aspartate(in) + 2 H(+)(in)</text>
        <dbReference type="Rhea" id="RHEA:71695"/>
        <dbReference type="ChEBI" id="CHEBI:15378"/>
        <dbReference type="ChEBI" id="CHEBI:74363"/>
    </reaction>
    <physiologicalReaction direction="left-to-right" evidence="42">
        <dbReference type="Rhea" id="RHEA:71696"/>
    </physiologicalReaction>
</comment>
<feature type="transmembrane region" description="Helical" evidence="46">
    <location>
        <begin position="68"/>
        <end position="87"/>
    </location>
</feature>
<evidence type="ECO:0000256" key="24">
    <source>
        <dbReference type="ARBA" id="ARBA00041093"/>
    </source>
</evidence>
<dbReference type="FunFam" id="1.20.1250.20:FF:000049">
    <property type="entry name" value="Solute carrier family 15 member 2"/>
    <property type="match status" value="1"/>
</dbReference>
<feature type="transmembrane region" description="Helical" evidence="46">
    <location>
        <begin position="377"/>
        <end position="398"/>
    </location>
</feature>
<comment type="subcellular location">
    <subcellularLocation>
        <location evidence="1">Apical cell membrane</location>
    </subcellularLocation>
    <subcellularLocation>
        <location evidence="2">Cell membrane</location>
        <topology evidence="2">Multi-pass membrane protein</topology>
    </subcellularLocation>
    <subcellularLocation>
        <location evidence="45">Membrane</location>
        <topology evidence="45">Multi-pass membrane protein</topology>
    </subcellularLocation>
</comment>
<comment type="catalytic activity">
    <reaction evidence="37">
        <text>L-alanyl-L-prolylglycine(out) + H(+)(out) = L-alanyl-L-prolylglycine(in) + H(+)(in)</text>
        <dbReference type="Rhea" id="RHEA:64432"/>
        <dbReference type="ChEBI" id="CHEBI:15378"/>
        <dbReference type="ChEBI" id="CHEBI:155849"/>
    </reaction>
    <physiologicalReaction direction="left-to-right" evidence="37">
        <dbReference type="Rhea" id="RHEA:64433"/>
    </physiologicalReaction>
</comment>
<comment type="catalytic activity">
    <reaction evidence="40">
        <text>L-leucyl-L-leucine(out) + H(+)(out) = L-leucyl-L-leucine(in) + H(+)(in)</text>
        <dbReference type="Rhea" id="RHEA:71715"/>
        <dbReference type="ChEBI" id="CHEBI:15378"/>
        <dbReference type="ChEBI" id="CHEBI:191208"/>
    </reaction>
    <physiologicalReaction direction="left-to-right" evidence="40">
        <dbReference type="Rhea" id="RHEA:71716"/>
    </physiologicalReaction>
</comment>
<comment type="catalytic activity">
    <reaction evidence="35">
        <text>L-phenylalanyl-L-leucine(out) + H(+)(out) = L-phenylalanyl-L-leucine(in) + H(+)(in)</text>
        <dbReference type="Rhea" id="RHEA:71699"/>
        <dbReference type="ChEBI" id="CHEBI:15378"/>
        <dbReference type="ChEBI" id="CHEBI:190710"/>
    </reaction>
    <physiologicalReaction direction="left-to-right" evidence="35">
        <dbReference type="Rhea" id="RHEA:71700"/>
    </physiologicalReaction>
</comment>
<dbReference type="AlphaFoldDB" id="A0A672KIV4"/>
<evidence type="ECO:0000256" key="44">
    <source>
        <dbReference type="ARBA" id="ARBA00052590"/>
    </source>
</evidence>
<evidence type="ECO:0000256" key="14">
    <source>
        <dbReference type="ARBA" id="ARBA00023522"/>
    </source>
</evidence>
<evidence type="ECO:0000256" key="2">
    <source>
        <dbReference type="ARBA" id="ARBA00004651"/>
    </source>
</evidence>
<evidence type="ECO:0000256" key="4">
    <source>
        <dbReference type="ARBA" id="ARBA00022448"/>
    </source>
</evidence>
<evidence type="ECO:0000256" key="42">
    <source>
        <dbReference type="ARBA" id="ARBA00052370"/>
    </source>
</evidence>
<sequence length="732" mass="82459">MTFHFIFADKEEQRTKKTKNSPSCLGYPVSIFFIVVNEFCERFSYYGMKVVLVLYFKYFIGWDNDLSTTIYHTFVALCYLSPILGAIIADSWLGKFKTIVYLSIVYTIGQVIMAISAIHDITDTNRDGTPDNMTFHTAMSMLGLMLIALGTGGIKPCVAAFGGDQFEEHQEKQRSTFFSIFYLSINAGSLLSTLITPILRAQECGIYSKQSCFPLAFGVPAALMVVALIVFIAGHSMYIMESPKGNILLRVMKCMGFAIKNRFNHRSEQHPKREHWMDWAKEKYDKLLIAQVKMVLKVLFLYIPLPMFWALFDQQGSRWTLQATTMDGNFVSKKKNAFQIFEENYQMHIYLSSYVVIFYMVYPFFSFCHHREPLRRMTVGMLLAALAFVAAALLQIQIDRTMPDFPSSSEIQVKFLNLENTSLPVVVEGQEQFAVPGFDSSNGYMTLDTENITVSAGGKNTTAYFQKKTRHTVLINTDGTLQTLNDITEKPNQGLNAIRFVNGFRSHLNFTIKSDNLGLIAPLQVSGYLNVPHGKANFTIVNEEGQTCHYILQLGFGSSYTVLIPSTFSFGESCTDDIKAIKDIDPNGIHMAWQIIQYFLMTCGEVVFSVTGLDFSYSQAPSNMKSVLQAGWLLTVAVGNIIVLIVAEAGSLPDQWAEYVLFASLLVAVSITFAVMAYFYTYIDPTEIEAKFMALEPEDKKKKDLEMTTKGNLAYVNIETSNNTDVKKQTKI</sequence>
<dbReference type="InterPro" id="IPR018456">
    <property type="entry name" value="PTR2_symporter_CS"/>
</dbReference>
<comment type="catalytic activity">
    <reaction evidence="21">
        <text>glycyl-L-glutamine(out) + H(+)(out) = glycyl-L-glutamine(in) + H(+)(in)</text>
        <dbReference type="Rhea" id="RHEA:71671"/>
        <dbReference type="ChEBI" id="CHEBI:15378"/>
        <dbReference type="ChEBI" id="CHEBI:74392"/>
    </reaction>
    <physiologicalReaction direction="left-to-right" evidence="21">
        <dbReference type="Rhea" id="RHEA:71672"/>
    </physiologicalReaction>
    <physiologicalReaction direction="right-to-left" evidence="21">
        <dbReference type="Rhea" id="RHEA:71673"/>
    </physiologicalReaction>
</comment>
<evidence type="ECO:0000256" key="36">
    <source>
        <dbReference type="ARBA" id="ARBA00051565"/>
    </source>
</evidence>
<evidence type="ECO:0000256" key="17">
    <source>
        <dbReference type="ARBA" id="ARBA00036064"/>
    </source>
</evidence>
<feature type="transmembrane region" description="Helical" evidence="46">
    <location>
        <begin position="215"/>
        <end position="240"/>
    </location>
</feature>
<evidence type="ECO:0000256" key="11">
    <source>
        <dbReference type="ARBA" id="ARBA00023136"/>
    </source>
</evidence>
<dbReference type="GO" id="GO:0015031">
    <property type="term" value="P:protein transport"/>
    <property type="evidence" value="ECO:0007669"/>
    <property type="project" value="UniProtKB-KW"/>
</dbReference>
<evidence type="ECO:0000256" key="16">
    <source>
        <dbReference type="ARBA" id="ARBA00035846"/>
    </source>
</evidence>
<comment type="catalytic activity">
    <reaction evidence="18">
        <text>glycylglycyl-L-proline(out) + H(+)(out) = glycylglycyl-L-proline(in) + H(+)(in)</text>
        <dbReference type="Rhea" id="RHEA:64440"/>
        <dbReference type="ChEBI" id="CHEBI:15378"/>
        <dbReference type="ChEBI" id="CHEBI:155851"/>
    </reaction>
    <physiologicalReaction direction="left-to-right" evidence="18">
        <dbReference type="Rhea" id="RHEA:64441"/>
    </physiologicalReaction>
</comment>
<evidence type="ECO:0000256" key="31">
    <source>
        <dbReference type="ARBA" id="ARBA00050377"/>
    </source>
</evidence>
<evidence type="ECO:0000256" key="12">
    <source>
        <dbReference type="ARBA" id="ARBA00023180"/>
    </source>
</evidence>
<comment type="catalytic activity">
    <reaction evidence="34">
        <text>L-tyrosylglycine(out) + H(+)(out) = L-tyrosylglycine(in) + H(+)(in)</text>
        <dbReference type="Rhea" id="RHEA:71711"/>
        <dbReference type="ChEBI" id="CHEBI:15378"/>
        <dbReference type="ChEBI" id="CHEBI:191210"/>
    </reaction>
    <physiologicalReaction direction="left-to-right" evidence="34">
        <dbReference type="Rhea" id="RHEA:71712"/>
    </physiologicalReaction>
</comment>
<comment type="catalytic activity">
    <reaction evidence="30">
        <text>L-aspartyl-glycine(out) + 2 H(+)(out) = L-aspartyl-glycine(in) + 2 H(+)(in)</text>
        <dbReference type="Rhea" id="RHEA:71683"/>
        <dbReference type="ChEBI" id="CHEBI:15378"/>
        <dbReference type="ChEBI" id="CHEBI:191203"/>
    </reaction>
    <physiologicalReaction direction="left-to-right" evidence="30">
        <dbReference type="Rhea" id="RHEA:71684"/>
    </physiologicalReaction>
</comment>
<evidence type="ECO:0000256" key="43">
    <source>
        <dbReference type="ARBA" id="ARBA00052549"/>
    </source>
</evidence>
<evidence type="ECO:0000256" key="3">
    <source>
        <dbReference type="ARBA" id="ARBA00005982"/>
    </source>
</evidence>
<evidence type="ECO:0000256" key="41">
    <source>
        <dbReference type="ARBA" id="ARBA00052153"/>
    </source>
</evidence>
<keyword evidence="7" id="KW-0769">Symport</keyword>
<feature type="transmembrane region" description="Helical" evidence="46">
    <location>
        <begin position="659"/>
        <end position="683"/>
    </location>
</feature>
<dbReference type="Ensembl" id="ENSSGRT00000013193.1">
    <property type="protein sequence ID" value="ENSSGRP00000012176.1"/>
    <property type="gene ID" value="ENSSGRG00000007797.1"/>
</dbReference>
<comment type="catalytic activity">
    <reaction evidence="33">
        <text>N-acetyl-D-muramoyl-L-alanyl-D-isoglutamine(out) + 2 H(+)(out) = N-acetyl-D-muramoyl-L-alanyl-D-isoglutamine(in) + 2 H(+)(in)</text>
        <dbReference type="Rhea" id="RHEA:64408"/>
        <dbReference type="ChEBI" id="CHEBI:15378"/>
        <dbReference type="ChEBI" id="CHEBI:155830"/>
    </reaction>
</comment>
<dbReference type="PROSITE" id="PS01023">
    <property type="entry name" value="PTR2_2"/>
    <property type="match status" value="1"/>
</dbReference>
<comment type="catalytic activity">
    <reaction evidence="32">
        <text>L-alanyl-L-valine(out) + H(+)(out) = L-alanyl-L-valine(in) + H(+)(in)</text>
        <dbReference type="Rhea" id="RHEA:72615"/>
        <dbReference type="ChEBI" id="CHEBI:15378"/>
        <dbReference type="ChEBI" id="CHEBI:192471"/>
    </reaction>
    <physiologicalReaction direction="left-to-right" evidence="32">
        <dbReference type="Rhea" id="RHEA:72616"/>
    </physiologicalReaction>
</comment>
<comment type="similarity">
    <text evidence="3 45">Belongs to the major facilitator superfamily. Proton-dependent oligopeptide transporter (POT/PTR) (TC 2.A.17) family.</text>
</comment>
<evidence type="ECO:0000256" key="15">
    <source>
        <dbReference type="ARBA" id="ARBA00034998"/>
    </source>
</evidence>
<evidence type="ECO:0000256" key="45">
    <source>
        <dbReference type="RuleBase" id="RU003755"/>
    </source>
</evidence>
<dbReference type="Gene3D" id="1.20.1250.20">
    <property type="entry name" value="MFS general substrate transporter like domains"/>
    <property type="match status" value="2"/>
</dbReference>
<evidence type="ECO:0000256" key="20">
    <source>
        <dbReference type="ARBA" id="ARBA00036515"/>
    </source>
</evidence>
<evidence type="ECO:0000313" key="48">
    <source>
        <dbReference type="Proteomes" id="UP000472262"/>
    </source>
</evidence>
<evidence type="ECO:0000256" key="39">
    <source>
        <dbReference type="ARBA" id="ARBA00052040"/>
    </source>
</evidence>
<dbReference type="InterPro" id="IPR000109">
    <property type="entry name" value="POT_fam"/>
</dbReference>
<keyword evidence="9" id="KW-0653">Protein transport</keyword>
<comment type="catalytic activity">
    <reaction evidence="13">
        <text>glycyl-sarcosine(out) + H(+)(out) = glycyl-sarcosine(in) + H(+)(in)</text>
        <dbReference type="Rhea" id="RHEA:64396"/>
        <dbReference type="ChEBI" id="CHEBI:15378"/>
        <dbReference type="ChEBI" id="CHEBI:155838"/>
    </reaction>
    <physiologicalReaction direction="left-to-right" evidence="13">
        <dbReference type="Rhea" id="RHEA:64397"/>
    </physiologicalReaction>
</comment>
<dbReference type="OMA" id="HFREMEP"/>
<dbReference type="Pfam" id="PF00854">
    <property type="entry name" value="PTR2"/>
    <property type="match status" value="2"/>
</dbReference>
<evidence type="ECO:0000256" key="23">
    <source>
        <dbReference type="ARBA" id="ARBA00036905"/>
    </source>
</evidence>
<evidence type="ECO:0000256" key="26">
    <source>
        <dbReference type="ARBA" id="ARBA00042837"/>
    </source>
</evidence>
<keyword evidence="5" id="KW-1003">Cell membrane</keyword>
<evidence type="ECO:0000256" key="5">
    <source>
        <dbReference type="ARBA" id="ARBA00022475"/>
    </source>
</evidence>
<comment type="catalytic activity">
    <reaction evidence="36">
        <text>L-alanyl-L-lysine(out) + H(+)(out) = L-alanyl-L-lysine(in) + H(+)(in)</text>
        <dbReference type="Rhea" id="RHEA:72611"/>
        <dbReference type="ChEBI" id="CHEBI:15378"/>
        <dbReference type="ChEBI" id="CHEBI:192470"/>
    </reaction>
    <physiologicalReaction direction="left-to-right" evidence="36">
        <dbReference type="Rhea" id="RHEA:72612"/>
    </physiologicalReaction>
</comment>
<feature type="transmembrane region" description="Helical" evidence="46">
    <location>
        <begin position="175"/>
        <end position="195"/>
    </location>
</feature>
<feature type="transmembrane region" description="Helical" evidence="46">
    <location>
        <begin position="294"/>
        <end position="312"/>
    </location>
</feature>
<keyword evidence="4 45" id="KW-0813">Transport</keyword>
<evidence type="ECO:0000256" key="9">
    <source>
        <dbReference type="ARBA" id="ARBA00022927"/>
    </source>
</evidence>
<comment type="catalytic activity">
    <reaction evidence="17">
        <text>glycyl-L-glutamate(out) + 2 H(+)(out) = glycyl-L-glutamate(in) + 2 H(+)(in)</text>
        <dbReference type="Rhea" id="RHEA:71691"/>
        <dbReference type="ChEBI" id="CHEBI:15378"/>
        <dbReference type="ChEBI" id="CHEBI:73784"/>
    </reaction>
    <physiologicalReaction direction="left-to-right" evidence="17">
        <dbReference type="Rhea" id="RHEA:71692"/>
    </physiologicalReaction>
</comment>
<keyword evidence="10 46" id="KW-1133">Transmembrane helix</keyword>
<feature type="transmembrane region" description="Helical" evidence="46">
    <location>
        <begin position="99"/>
        <end position="118"/>
    </location>
</feature>
<evidence type="ECO:0000256" key="7">
    <source>
        <dbReference type="ARBA" id="ARBA00022847"/>
    </source>
</evidence>
<comment type="catalytic activity">
    <reaction evidence="31">
        <text>L-lysyl-glycine(out) + H(+)(out) = L-lysyl-glycine(in) + H(+)(in)</text>
        <dbReference type="Rhea" id="RHEA:71679"/>
        <dbReference type="ChEBI" id="CHEBI:15378"/>
        <dbReference type="ChEBI" id="CHEBI:191202"/>
    </reaction>
    <physiologicalReaction direction="left-to-right" evidence="31">
        <dbReference type="Rhea" id="RHEA:71680"/>
    </physiologicalReaction>
    <physiologicalReaction direction="right-to-left" evidence="31">
        <dbReference type="Rhea" id="RHEA:71681"/>
    </physiologicalReaction>
</comment>
<comment type="catalytic activity">
    <reaction evidence="38">
        <text>L-phenylalanyl-L-phenylalanine(out) + H(+)(out) = L-phenylalanyl-L-phenylalanine(in) + H(+)(in)</text>
        <dbReference type="Rhea" id="RHEA:71707"/>
        <dbReference type="ChEBI" id="CHEBI:15378"/>
        <dbReference type="ChEBI" id="CHEBI:191205"/>
    </reaction>
    <physiologicalReaction direction="left-to-right" evidence="38">
        <dbReference type="Rhea" id="RHEA:71708"/>
    </physiologicalReaction>
</comment>
<comment type="catalytic activity">
    <reaction evidence="20">
        <text>glycyl-L-proline(out) + H(+)(out) = glycyl-L-proline(in) + H(+)(in)</text>
        <dbReference type="Rhea" id="RHEA:64428"/>
        <dbReference type="ChEBI" id="CHEBI:15378"/>
        <dbReference type="ChEBI" id="CHEBI:73779"/>
    </reaction>
    <physiologicalReaction direction="left-to-right" evidence="20">
        <dbReference type="Rhea" id="RHEA:64429"/>
    </physiologicalReaction>
</comment>
<evidence type="ECO:0000256" key="40">
    <source>
        <dbReference type="ARBA" id="ARBA00052105"/>
    </source>
</evidence>
<evidence type="ECO:0000256" key="19">
    <source>
        <dbReference type="ARBA" id="ARBA00036347"/>
    </source>
</evidence>
<dbReference type="GO" id="GO:0006857">
    <property type="term" value="P:oligopeptide transport"/>
    <property type="evidence" value="ECO:0007669"/>
    <property type="project" value="InterPro"/>
</dbReference>
<organism evidence="47 48">
    <name type="scientific">Sinocyclocheilus grahami</name>
    <name type="common">Dianchi golden-line fish</name>
    <name type="synonym">Barbus grahami</name>
    <dbReference type="NCBI Taxonomy" id="75366"/>
    <lineage>
        <taxon>Eukaryota</taxon>
        <taxon>Metazoa</taxon>
        <taxon>Chordata</taxon>
        <taxon>Craniata</taxon>
        <taxon>Vertebrata</taxon>
        <taxon>Euteleostomi</taxon>
        <taxon>Actinopterygii</taxon>
        <taxon>Neopterygii</taxon>
        <taxon>Teleostei</taxon>
        <taxon>Ostariophysi</taxon>
        <taxon>Cypriniformes</taxon>
        <taxon>Cyprinidae</taxon>
        <taxon>Cyprininae</taxon>
        <taxon>Sinocyclocheilus</taxon>
    </lineage>
</organism>
<comment type="function">
    <text evidence="28">Electrogenic proton-coupled amino-acid transporter that transports oligopeptides of 2 to 4 amino acids with a preference for dipeptides. Transports neutral and monovalently charged peptides with a proton to peptide stoichiometry of 1:1 or 2:1. Primarily responsible for the absorption of dietary di- and tripeptides from the small intestinal lumen. Mediates transepithelial transport of muramyl and N-formylated bacterial dipeptides contributing to recognition of pathogenic bacteria by the mucosal immune system.</text>
</comment>
<dbReference type="InterPro" id="IPR036259">
    <property type="entry name" value="MFS_trans_sf"/>
</dbReference>
<evidence type="ECO:0000256" key="37">
    <source>
        <dbReference type="ARBA" id="ARBA00051580"/>
    </source>
</evidence>
<evidence type="ECO:0000256" key="18">
    <source>
        <dbReference type="ARBA" id="ARBA00036337"/>
    </source>
</evidence>
<dbReference type="FunFam" id="1.20.1250.20:FF:000205">
    <property type="entry name" value="Solute carrier family 15 oligopeptide transporter member 1"/>
    <property type="match status" value="1"/>
</dbReference>
<evidence type="ECO:0000256" key="35">
    <source>
        <dbReference type="ARBA" id="ARBA00051459"/>
    </source>
</evidence>
<dbReference type="PANTHER" id="PTHR11654">
    <property type="entry name" value="OLIGOPEPTIDE TRANSPORTER-RELATED"/>
    <property type="match status" value="1"/>
</dbReference>
<comment type="catalytic activity">
    <reaction evidence="23">
        <text>glycylglycyl-L-isoleucine(out) + H(+)(out) = glycylglycyl-L-isoleucine(in) + H(+)(in)</text>
        <dbReference type="Rhea" id="RHEA:64436"/>
        <dbReference type="ChEBI" id="CHEBI:15378"/>
        <dbReference type="ChEBI" id="CHEBI:155850"/>
    </reaction>
    <physiologicalReaction direction="left-to-right" evidence="23">
        <dbReference type="Rhea" id="RHEA:64437"/>
    </physiologicalReaction>
</comment>
<evidence type="ECO:0000256" key="34">
    <source>
        <dbReference type="ARBA" id="ARBA00051307"/>
    </source>
</evidence>
<evidence type="ECO:0000256" key="6">
    <source>
        <dbReference type="ARBA" id="ARBA00022692"/>
    </source>
</evidence>
<comment type="catalytic activity">
    <reaction evidence="44">
        <text>L-alanyl-L-leucyl-L-alanine(out) + H(+)(out) = L-alanyl-L-leucyl-L-alanine(in) + H(+)(in)</text>
        <dbReference type="Rhea" id="RHEA:71723"/>
        <dbReference type="ChEBI" id="CHEBI:15378"/>
        <dbReference type="ChEBI" id="CHEBI:191212"/>
    </reaction>
    <physiologicalReaction direction="left-to-right" evidence="44">
        <dbReference type="Rhea" id="RHEA:71724"/>
    </physiologicalReaction>
</comment>
<evidence type="ECO:0000256" key="38">
    <source>
        <dbReference type="ARBA" id="ARBA00051804"/>
    </source>
</evidence>
<feature type="transmembrane region" description="Helical" evidence="46">
    <location>
        <begin position="627"/>
        <end position="647"/>
    </location>
</feature>
<gene>
    <name evidence="47" type="primary">LOC107555411</name>
</gene>
<dbReference type="GO" id="GO:0016324">
    <property type="term" value="C:apical plasma membrane"/>
    <property type="evidence" value="ECO:0007669"/>
    <property type="project" value="UniProtKB-SubCell"/>
</dbReference>
<feature type="transmembrane region" description="Helical" evidence="46">
    <location>
        <begin position="595"/>
        <end position="615"/>
    </location>
</feature>
<evidence type="ECO:0000256" key="21">
    <source>
        <dbReference type="ARBA" id="ARBA00036681"/>
    </source>
</evidence>
<keyword evidence="48" id="KW-1185">Reference proteome</keyword>
<evidence type="ECO:0000256" key="22">
    <source>
        <dbReference type="ARBA" id="ARBA00036857"/>
    </source>
</evidence>
<comment type="catalytic activity">
    <reaction evidence="14">
        <text>a dipeptide(out) + H(+)(out) = a dipeptide(in) + H(+)(in)</text>
        <dbReference type="Rhea" id="RHEA:64392"/>
        <dbReference type="ChEBI" id="CHEBI:15378"/>
        <dbReference type="ChEBI" id="CHEBI:90799"/>
    </reaction>
    <physiologicalReaction direction="left-to-right" evidence="14">
        <dbReference type="Rhea" id="RHEA:64393"/>
    </physiologicalReaction>
</comment>
<comment type="catalytic activity">
    <reaction evidence="43">
        <text>L-methionyl-L-phenylalanyl-L-methionine(out) + H(+)(out) = L-methionyl-L-phenylalanyl-L-methionine(in) + H(+)(in)</text>
        <dbReference type="Rhea" id="RHEA:71719"/>
        <dbReference type="ChEBI" id="CHEBI:15378"/>
        <dbReference type="ChEBI" id="CHEBI:191211"/>
    </reaction>
    <physiologicalReaction direction="left-to-right" evidence="43">
        <dbReference type="Rhea" id="RHEA:71720"/>
    </physiologicalReaction>
</comment>
<evidence type="ECO:0000256" key="32">
    <source>
        <dbReference type="ARBA" id="ARBA00050390"/>
    </source>
</evidence>
<comment type="catalytic activity">
    <reaction evidence="39">
        <text>N(alpha)-formyl-L-methionyl-L-leucyl-L-phenylalanine(out) + 2 H(+)(out) = N(alpha)-formyl-L-methionyl-L-leucyl-L-phenylalanine(in) + 2 H(+)(in)</text>
        <dbReference type="Rhea" id="RHEA:75399"/>
        <dbReference type="ChEBI" id="CHEBI:15378"/>
        <dbReference type="ChEBI" id="CHEBI:194314"/>
    </reaction>
</comment>
<dbReference type="Ensembl" id="ENSSGRT00000013194.1">
    <property type="protein sequence ID" value="ENSSGRP00000012177.1"/>
    <property type="gene ID" value="ENSSGRG00000007797.1"/>
</dbReference>
<keyword evidence="11 46" id="KW-0472">Membrane</keyword>
<keyword evidence="6 45" id="KW-0812">Transmembrane</keyword>
<evidence type="ECO:0000256" key="28">
    <source>
        <dbReference type="ARBA" id="ARBA00045775"/>
    </source>
</evidence>
<accession>A0A672KIV4</accession>
<evidence type="ECO:0000256" key="33">
    <source>
        <dbReference type="ARBA" id="ARBA00050915"/>
    </source>
</evidence>
<dbReference type="SUPFAM" id="SSF103473">
    <property type="entry name" value="MFS general substrate transporter"/>
    <property type="match status" value="1"/>
</dbReference>